<sequence>MSEPSIPRPTRGYAVAVWAAAVLIGATLGVAAGLVTQNAWIGIGVGAAVIALVGLSSVLAVRRGGHGTVEGAPPWTGDAAARHHNGAS</sequence>
<feature type="transmembrane region" description="Helical" evidence="1">
    <location>
        <begin position="40"/>
        <end position="61"/>
    </location>
</feature>
<proteinExistence type="predicted"/>
<evidence type="ECO:0000256" key="1">
    <source>
        <dbReference type="SAM" id="Phobius"/>
    </source>
</evidence>
<dbReference type="AlphaFoldDB" id="A0A0F0LGI8"/>
<feature type="transmembrane region" description="Helical" evidence="1">
    <location>
        <begin position="12"/>
        <end position="34"/>
    </location>
</feature>
<dbReference type="RefSeq" id="WP_045273113.1">
    <property type="nucleotide sequence ID" value="NZ_JYIX01000038.1"/>
</dbReference>
<name>A0A0F0LGI8_9MICO</name>
<dbReference type="STRING" id="582680.RS86_03059"/>
<dbReference type="PATRIC" id="fig|582680.6.peg.3135"/>
<evidence type="ECO:0000313" key="3">
    <source>
        <dbReference type="Proteomes" id="UP000033740"/>
    </source>
</evidence>
<keyword evidence="1" id="KW-0812">Transmembrane</keyword>
<reference evidence="2 3" key="1">
    <citation type="submission" date="2015-02" db="EMBL/GenBank/DDBJ databases">
        <title>Draft genome sequences of ten Microbacterium spp. with emphasis on heavy metal contaminated environments.</title>
        <authorList>
            <person name="Corretto E."/>
        </authorList>
    </citation>
    <scope>NUCLEOTIDE SEQUENCE [LARGE SCALE GENOMIC DNA]</scope>
    <source>
        <strain evidence="2 3">ARN176</strain>
    </source>
</reference>
<keyword evidence="1" id="KW-0472">Membrane</keyword>
<protein>
    <submittedName>
        <fullName evidence="2">Uncharacterized protein</fullName>
    </submittedName>
</protein>
<accession>A0A0F0LGI8</accession>
<evidence type="ECO:0000313" key="2">
    <source>
        <dbReference type="EMBL" id="KJL31779.1"/>
    </source>
</evidence>
<gene>
    <name evidence="2" type="ORF">RS86_03059</name>
</gene>
<keyword evidence="1" id="KW-1133">Transmembrane helix</keyword>
<keyword evidence="3" id="KW-1185">Reference proteome</keyword>
<comment type="caution">
    <text evidence="2">The sequence shown here is derived from an EMBL/GenBank/DDBJ whole genome shotgun (WGS) entry which is preliminary data.</text>
</comment>
<dbReference type="EMBL" id="JYIX01000038">
    <property type="protein sequence ID" value="KJL31779.1"/>
    <property type="molecule type" value="Genomic_DNA"/>
</dbReference>
<dbReference type="Proteomes" id="UP000033740">
    <property type="component" value="Unassembled WGS sequence"/>
</dbReference>
<organism evidence="2 3">
    <name type="scientific">Microbacterium azadirachtae</name>
    <dbReference type="NCBI Taxonomy" id="582680"/>
    <lineage>
        <taxon>Bacteria</taxon>
        <taxon>Bacillati</taxon>
        <taxon>Actinomycetota</taxon>
        <taxon>Actinomycetes</taxon>
        <taxon>Micrococcales</taxon>
        <taxon>Microbacteriaceae</taxon>
        <taxon>Microbacterium</taxon>
    </lineage>
</organism>